<evidence type="ECO:0000313" key="2">
    <source>
        <dbReference type="Proteomes" id="UP001549145"/>
    </source>
</evidence>
<organism evidence="1 2">
    <name type="scientific">Methylobacterium goesingense</name>
    <dbReference type="NCBI Taxonomy" id="243690"/>
    <lineage>
        <taxon>Bacteria</taxon>
        <taxon>Pseudomonadati</taxon>
        <taxon>Pseudomonadota</taxon>
        <taxon>Alphaproteobacteria</taxon>
        <taxon>Hyphomicrobiales</taxon>
        <taxon>Methylobacteriaceae</taxon>
        <taxon>Methylobacterium</taxon>
    </lineage>
</organism>
<proteinExistence type="predicted"/>
<reference evidence="1 2" key="1">
    <citation type="submission" date="2024-06" db="EMBL/GenBank/DDBJ databases">
        <title>Genomic Encyclopedia of Type Strains, Phase IV (KMG-IV): sequencing the most valuable type-strain genomes for metagenomic binning, comparative biology and taxonomic classification.</title>
        <authorList>
            <person name="Goeker M."/>
        </authorList>
    </citation>
    <scope>NUCLEOTIDE SEQUENCE [LARGE SCALE GENOMIC DNA]</scope>
    <source>
        <strain evidence="1 2">DSM 21331</strain>
    </source>
</reference>
<accession>A0ABV2L7T4</accession>
<dbReference type="EMBL" id="JBEPMM010000010">
    <property type="protein sequence ID" value="MET3693902.1"/>
    <property type="molecule type" value="Genomic_DNA"/>
</dbReference>
<dbReference type="Proteomes" id="UP001549145">
    <property type="component" value="Unassembled WGS sequence"/>
</dbReference>
<comment type="caution">
    <text evidence="1">The sequence shown here is derived from an EMBL/GenBank/DDBJ whole genome shotgun (WGS) entry which is preliminary data.</text>
</comment>
<keyword evidence="2" id="KW-1185">Reference proteome</keyword>
<evidence type="ECO:0000313" key="1">
    <source>
        <dbReference type="EMBL" id="MET3693902.1"/>
    </source>
</evidence>
<gene>
    <name evidence="1" type="ORF">ABID43_003456</name>
</gene>
<name>A0ABV2L7T4_9HYPH</name>
<protein>
    <submittedName>
        <fullName evidence="1">Uncharacterized protein</fullName>
    </submittedName>
</protein>
<sequence length="73" mass="7880">MAQTTDHKTTDQKTGDVTTYILKQALAARVDDHVEIAVEAEDGTTFKIRATSDQLDALTGDLETILEADDADA</sequence>
<dbReference type="RefSeq" id="WP_238282177.1">
    <property type="nucleotide sequence ID" value="NZ_BPQL01000155.1"/>
</dbReference>